<dbReference type="RefSeq" id="XP_024674322.1">
    <property type="nucleotide sequence ID" value="XM_024820264.1"/>
</dbReference>
<keyword evidence="2" id="KW-0378">Hydrolase</keyword>
<dbReference type="InterPro" id="IPR027417">
    <property type="entry name" value="P-loop_NTPase"/>
</dbReference>
<dbReference type="AlphaFoldDB" id="A0A2I2FI73"/>
<dbReference type="Gene3D" id="3.40.50.300">
    <property type="entry name" value="P-loop containing nucleotide triphosphate hydrolases"/>
    <property type="match status" value="2"/>
</dbReference>
<accession>A0A2I2FI73</accession>
<gene>
    <name evidence="2" type="ORF">BDW47DRAFT_94035</name>
</gene>
<keyword evidence="3" id="KW-1185">Reference proteome</keyword>
<dbReference type="GO" id="GO:0005524">
    <property type="term" value="F:ATP binding"/>
    <property type="evidence" value="ECO:0007669"/>
    <property type="project" value="InterPro"/>
</dbReference>
<dbReference type="InterPro" id="IPR006083">
    <property type="entry name" value="PRK/URK"/>
</dbReference>
<dbReference type="GO" id="GO:0016787">
    <property type="term" value="F:hydrolase activity"/>
    <property type="evidence" value="ECO:0007669"/>
    <property type="project" value="UniProtKB-KW"/>
</dbReference>
<dbReference type="Pfam" id="PF00485">
    <property type="entry name" value="PRK"/>
    <property type="match status" value="1"/>
</dbReference>
<sequence length="232" mass="25988">MEAEYLRLADTIRTKAGVHNKPRLLVAVAGIPGSGKTTTASAVAQRLNSGPFPIRTVLVPMDGFHLPRSTLDRLPNREEAYIRRGAPWTFDATRFLAFVHELRHWADQDHTSTDNSPTLYAPSFDHESKDPVENGIAITDDTTILILEGNYVLLDEPQWREVAPRMDLRVLVDADPSEARDRIARRHVQVGIEETLADAYHRADSNDCLNARTIREKLIPPDIVVQSVAEPI</sequence>
<dbReference type="OrthoDB" id="6362633at2759"/>
<dbReference type="GeneID" id="36527424"/>
<dbReference type="STRING" id="41067.A0A2I2FI73"/>
<evidence type="ECO:0000313" key="3">
    <source>
        <dbReference type="Proteomes" id="UP000234585"/>
    </source>
</evidence>
<dbReference type="SUPFAM" id="SSF52540">
    <property type="entry name" value="P-loop containing nucleoside triphosphate hydrolases"/>
    <property type="match status" value="1"/>
</dbReference>
<evidence type="ECO:0000313" key="2">
    <source>
        <dbReference type="EMBL" id="PLB40310.1"/>
    </source>
</evidence>
<protein>
    <submittedName>
        <fullName evidence="2">P-loop containing nucleoside triphosphate hydrolase protein</fullName>
    </submittedName>
</protein>
<dbReference type="Proteomes" id="UP000234585">
    <property type="component" value="Unassembled WGS sequence"/>
</dbReference>
<evidence type="ECO:0000259" key="1">
    <source>
        <dbReference type="Pfam" id="PF00485"/>
    </source>
</evidence>
<dbReference type="PANTHER" id="PTHR10285">
    <property type="entry name" value="URIDINE KINASE"/>
    <property type="match status" value="1"/>
</dbReference>
<dbReference type="EMBL" id="KZ559125">
    <property type="protein sequence ID" value="PLB40310.1"/>
    <property type="molecule type" value="Genomic_DNA"/>
</dbReference>
<name>A0A2I2FI73_ASPCN</name>
<dbReference type="GO" id="GO:0016301">
    <property type="term" value="F:kinase activity"/>
    <property type="evidence" value="ECO:0007669"/>
    <property type="project" value="InterPro"/>
</dbReference>
<reference evidence="2 3" key="1">
    <citation type="submission" date="2017-12" db="EMBL/GenBank/DDBJ databases">
        <authorList>
            <consortium name="DOE Joint Genome Institute"/>
            <person name="Haridas S."/>
            <person name="Kjaerbolling I."/>
            <person name="Vesth T.C."/>
            <person name="Frisvad J.C."/>
            <person name="Nybo J.L."/>
            <person name="Theobald S."/>
            <person name="Kuo A."/>
            <person name="Bowyer P."/>
            <person name="Matsuda Y."/>
            <person name="Mondo S."/>
            <person name="Lyhne E.K."/>
            <person name="Kogle M.E."/>
            <person name="Clum A."/>
            <person name="Lipzen A."/>
            <person name="Salamov A."/>
            <person name="Ngan C.Y."/>
            <person name="Daum C."/>
            <person name="Chiniquy J."/>
            <person name="Barry K."/>
            <person name="LaButti K."/>
            <person name="Simmons B.A."/>
            <person name="Magnuson J.K."/>
            <person name="Mortensen U.H."/>
            <person name="Larsen T.O."/>
            <person name="Grigoriev I.V."/>
            <person name="Baker S.E."/>
            <person name="Andersen M.R."/>
            <person name="Nordberg H.P."/>
            <person name="Cantor M.N."/>
            <person name="Hua S.X."/>
        </authorList>
    </citation>
    <scope>NUCLEOTIDE SEQUENCE [LARGE SCALE GENOMIC DNA]</scope>
    <source>
        <strain evidence="2 3">CBS 102.13</strain>
    </source>
</reference>
<proteinExistence type="predicted"/>
<organism evidence="2 3">
    <name type="scientific">Aspergillus candidus</name>
    <dbReference type="NCBI Taxonomy" id="41067"/>
    <lineage>
        <taxon>Eukaryota</taxon>
        <taxon>Fungi</taxon>
        <taxon>Dikarya</taxon>
        <taxon>Ascomycota</taxon>
        <taxon>Pezizomycotina</taxon>
        <taxon>Eurotiomycetes</taxon>
        <taxon>Eurotiomycetidae</taxon>
        <taxon>Eurotiales</taxon>
        <taxon>Aspergillaceae</taxon>
        <taxon>Aspergillus</taxon>
        <taxon>Aspergillus subgen. Circumdati</taxon>
    </lineage>
</organism>
<feature type="domain" description="Phosphoribulokinase/uridine kinase" evidence="1">
    <location>
        <begin position="26"/>
        <end position="176"/>
    </location>
</feature>